<organism evidence="7 8">
    <name type="scientific">Aequorivita vitellina</name>
    <dbReference type="NCBI Taxonomy" id="2874475"/>
    <lineage>
        <taxon>Bacteria</taxon>
        <taxon>Pseudomonadati</taxon>
        <taxon>Bacteroidota</taxon>
        <taxon>Flavobacteriia</taxon>
        <taxon>Flavobacteriales</taxon>
        <taxon>Flavobacteriaceae</taxon>
        <taxon>Aequorivita</taxon>
    </lineage>
</organism>
<feature type="binding site" evidence="3">
    <location>
        <position position="72"/>
    </location>
    <ligand>
        <name>Cu cation</name>
        <dbReference type="ChEBI" id="CHEBI:23378"/>
    </ligand>
</feature>
<evidence type="ECO:0000256" key="1">
    <source>
        <dbReference type="ARBA" id="ARBA00010996"/>
    </source>
</evidence>
<evidence type="ECO:0000256" key="5">
    <source>
        <dbReference type="SAM" id="Phobius"/>
    </source>
</evidence>
<keyword evidence="2 3" id="KW-0186">Copper</keyword>
<evidence type="ECO:0000256" key="4">
    <source>
        <dbReference type="PIRSR" id="PIRSR603782-2"/>
    </source>
</evidence>
<dbReference type="Gene3D" id="3.40.30.10">
    <property type="entry name" value="Glutaredoxin"/>
    <property type="match status" value="1"/>
</dbReference>
<dbReference type="GO" id="GO:0046872">
    <property type="term" value="F:metal ion binding"/>
    <property type="evidence" value="ECO:0007669"/>
    <property type="project" value="UniProtKB-KW"/>
</dbReference>
<feature type="binding site" evidence="3">
    <location>
        <position position="76"/>
    </location>
    <ligand>
        <name>Cu cation</name>
        <dbReference type="ChEBI" id="CHEBI:23378"/>
    </ligand>
</feature>
<evidence type="ECO:0000256" key="3">
    <source>
        <dbReference type="PIRSR" id="PIRSR603782-1"/>
    </source>
</evidence>
<keyword evidence="4" id="KW-1015">Disulfide bond</keyword>
<reference evidence="7" key="1">
    <citation type="submission" date="2021-09" db="EMBL/GenBank/DDBJ databases">
        <title>Genome of Aequorivita sp. strain F47161.</title>
        <authorList>
            <person name="Wang Y."/>
        </authorList>
    </citation>
    <scope>NUCLEOTIDE SEQUENCE</scope>
    <source>
        <strain evidence="7">F47161</strain>
    </source>
</reference>
<dbReference type="InterPro" id="IPR013766">
    <property type="entry name" value="Thioredoxin_domain"/>
</dbReference>
<dbReference type="InterPro" id="IPR003782">
    <property type="entry name" value="SCO1/SenC"/>
</dbReference>
<sequence length="207" mass="23162">MNKNYSYIGISFIILVFGIWAVPKIVKTISGPDLAIIGTVPSFNFTDQNGKVVTNSTYKDKVYVVEFFFTTCPSICPIMTENMIKIQNEFFGNPKVGIASFSIDPEHDSAAVLKEYAENKGITKPQWHLLTGEKEKVFKLANEGFNLYVGDAPEVEGGFEHSGFFALIDQNGNIRSRIDENGNPLIYYDGLDDKGIQMLKEDIKKLL</sequence>
<dbReference type="EMBL" id="JAIRBA010000002">
    <property type="protein sequence ID" value="MCG2417757.1"/>
    <property type="molecule type" value="Genomic_DNA"/>
</dbReference>
<keyword evidence="3" id="KW-0479">Metal-binding</keyword>
<dbReference type="RefSeq" id="WP_237601570.1">
    <property type="nucleotide sequence ID" value="NZ_JAIRBA010000002.1"/>
</dbReference>
<evidence type="ECO:0000313" key="7">
    <source>
        <dbReference type="EMBL" id="MCG2417757.1"/>
    </source>
</evidence>
<dbReference type="CDD" id="cd02968">
    <property type="entry name" value="SCO"/>
    <property type="match status" value="1"/>
</dbReference>
<comment type="similarity">
    <text evidence="1">Belongs to the SCO1/2 family.</text>
</comment>
<dbReference type="InterPro" id="IPR036249">
    <property type="entry name" value="Thioredoxin-like_sf"/>
</dbReference>
<dbReference type="PANTHER" id="PTHR12151">
    <property type="entry name" value="ELECTRON TRANSPORT PROTIN SCO1/SENC FAMILY MEMBER"/>
    <property type="match status" value="1"/>
</dbReference>
<name>A0A9X1QUM2_9FLAO</name>
<gene>
    <name evidence="7" type="ORF">K8089_01900</name>
</gene>
<dbReference type="Proteomes" id="UP001139461">
    <property type="component" value="Unassembled WGS sequence"/>
</dbReference>
<dbReference type="PANTHER" id="PTHR12151:SF25">
    <property type="entry name" value="LINALOOL DEHYDRATASE_ISOMERASE DOMAIN-CONTAINING PROTEIN"/>
    <property type="match status" value="1"/>
</dbReference>
<keyword evidence="5" id="KW-0472">Membrane</keyword>
<dbReference type="PROSITE" id="PS51352">
    <property type="entry name" value="THIOREDOXIN_2"/>
    <property type="match status" value="1"/>
</dbReference>
<keyword evidence="5" id="KW-0812">Transmembrane</keyword>
<feature type="disulfide bond" description="Redox-active" evidence="4">
    <location>
        <begin position="72"/>
        <end position="76"/>
    </location>
</feature>
<dbReference type="Pfam" id="PF02630">
    <property type="entry name" value="SCO1-SenC"/>
    <property type="match status" value="1"/>
</dbReference>
<comment type="caution">
    <text evidence="7">The sequence shown here is derived from an EMBL/GenBank/DDBJ whole genome shotgun (WGS) entry which is preliminary data.</text>
</comment>
<feature type="binding site" evidence="3">
    <location>
        <position position="161"/>
    </location>
    <ligand>
        <name>Cu cation</name>
        <dbReference type="ChEBI" id="CHEBI:23378"/>
    </ligand>
</feature>
<evidence type="ECO:0000313" key="8">
    <source>
        <dbReference type="Proteomes" id="UP001139461"/>
    </source>
</evidence>
<proteinExistence type="inferred from homology"/>
<keyword evidence="8" id="KW-1185">Reference proteome</keyword>
<evidence type="ECO:0000259" key="6">
    <source>
        <dbReference type="PROSITE" id="PS51352"/>
    </source>
</evidence>
<accession>A0A9X1QUM2</accession>
<feature type="domain" description="Thioredoxin" evidence="6">
    <location>
        <begin position="34"/>
        <end position="201"/>
    </location>
</feature>
<protein>
    <submittedName>
        <fullName evidence="7">SCO family protein</fullName>
    </submittedName>
</protein>
<feature type="transmembrane region" description="Helical" evidence="5">
    <location>
        <begin position="6"/>
        <end position="22"/>
    </location>
</feature>
<dbReference type="SUPFAM" id="SSF52833">
    <property type="entry name" value="Thioredoxin-like"/>
    <property type="match status" value="1"/>
</dbReference>
<dbReference type="AlphaFoldDB" id="A0A9X1QUM2"/>
<evidence type="ECO:0000256" key="2">
    <source>
        <dbReference type="ARBA" id="ARBA00023008"/>
    </source>
</evidence>
<keyword evidence="5" id="KW-1133">Transmembrane helix</keyword>